<feature type="domain" description="4Fe-4S ferredoxin-type" evidence="11">
    <location>
        <begin position="30"/>
        <end position="60"/>
    </location>
</feature>
<dbReference type="PROSITE" id="PS51379">
    <property type="entry name" value="4FE4S_FER_2"/>
    <property type="match status" value="1"/>
</dbReference>
<dbReference type="GO" id="GO:0000166">
    <property type="term" value="F:nucleotide binding"/>
    <property type="evidence" value="ECO:0007669"/>
    <property type="project" value="UniProtKB-KW"/>
</dbReference>
<accession>A0AAN8XMY3</accession>
<dbReference type="Pfam" id="PF11969">
    <property type="entry name" value="DcpS_C"/>
    <property type="match status" value="1"/>
</dbReference>
<proteinExistence type="inferred from homology"/>
<evidence type="ECO:0000256" key="1">
    <source>
        <dbReference type="ARBA" id="ARBA00022741"/>
    </source>
</evidence>
<keyword evidence="13" id="KW-1185">Reference proteome</keyword>
<protein>
    <recommendedName>
        <fullName evidence="5">Adenosine 5'-monophosphoramidase HINT3</fullName>
    </recommendedName>
    <alternativeName>
        <fullName evidence="6">Histidine triad nucleotide-binding protein 3</fullName>
    </alternativeName>
</protein>
<dbReference type="EMBL" id="JAXCGZ010005690">
    <property type="protein sequence ID" value="KAK7081155.1"/>
    <property type="molecule type" value="Genomic_DNA"/>
</dbReference>
<evidence type="ECO:0000256" key="6">
    <source>
        <dbReference type="ARBA" id="ARBA00042361"/>
    </source>
</evidence>
<dbReference type="InterPro" id="IPR011146">
    <property type="entry name" value="HIT-like"/>
</dbReference>
<evidence type="ECO:0000256" key="5">
    <source>
        <dbReference type="ARBA" id="ARBA00039802"/>
    </source>
</evidence>
<sequence length="174" mass="19875">MIYKCVGNIFKDYTHWPARVVATMTTESSPPVSLTERDKCIFCKICDGIEPNNIVHQDEDFVVFPDIRPAAPHHYLIVPRHHYLDVRHLSSQHVPMIEKMVSLSKEVLTTQGGSPDTARLGFHMPPFITVKHLHLHIIAPEQEMGLIARGIFKANSFWFASPESVIQKLREKPQ</sequence>
<dbReference type="GO" id="GO:0016787">
    <property type="term" value="F:hydrolase activity"/>
    <property type="evidence" value="ECO:0007669"/>
    <property type="project" value="UniProtKB-KW"/>
</dbReference>
<comment type="caution">
    <text evidence="12">The sequence shown here is derived from an EMBL/GenBank/DDBJ whole genome shotgun (WGS) entry which is preliminary data.</text>
</comment>
<dbReference type="PANTHER" id="PTHR12486">
    <property type="entry name" value="APRATAXIN-RELATED"/>
    <property type="match status" value="1"/>
</dbReference>
<dbReference type="InterPro" id="IPR017896">
    <property type="entry name" value="4Fe4S_Fe-S-bd"/>
</dbReference>
<gene>
    <name evidence="12" type="primary">HINT3</name>
    <name evidence="12" type="ORF">SK128_006551</name>
</gene>
<feature type="active site" description="Tele-AMP-histidine intermediate" evidence="7">
    <location>
        <position position="134"/>
    </location>
</feature>
<keyword evidence="2" id="KW-0378">Hydrolase</keyword>
<name>A0AAN8XMY3_HALRR</name>
<evidence type="ECO:0000259" key="10">
    <source>
        <dbReference type="PROSITE" id="PS51084"/>
    </source>
</evidence>
<evidence type="ECO:0000313" key="13">
    <source>
        <dbReference type="Proteomes" id="UP001381693"/>
    </source>
</evidence>
<evidence type="ECO:0000259" key="11">
    <source>
        <dbReference type="PROSITE" id="PS51379"/>
    </source>
</evidence>
<dbReference type="PANTHER" id="PTHR12486:SF5">
    <property type="entry name" value="ADENOSINE 5'-MONOPHOSPHORAMIDASE HINT3"/>
    <property type="match status" value="1"/>
</dbReference>
<evidence type="ECO:0000256" key="9">
    <source>
        <dbReference type="PROSITE-ProRule" id="PRU00464"/>
    </source>
</evidence>
<dbReference type="InterPro" id="IPR036265">
    <property type="entry name" value="HIT-like_sf"/>
</dbReference>
<dbReference type="AlphaFoldDB" id="A0AAN8XMY3"/>
<dbReference type="PRINTS" id="PR00332">
    <property type="entry name" value="HISTRIAD"/>
</dbReference>
<evidence type="ECO:0000313" key="12">
    <source>
        <dbReference type="EMBL" id="KAK7081155.1"/>
    </source>
</evidence>
<dbReference type="PROSITE" id="PS51084">
    <property type="entry name" value="HIT_2"/>
    <property type="match status" value="1"/>
</dbReference>
<dbReference type="Gene3D" id="3.30.428.10">
    <property type="entry name" value="HIT-like"/>
    <property type="match status" value="1"/>
</dbReference>
<evidence type="ECO:0000256" key="7">
    <source>
        <dbReference type="PIRSR" id="PIRSR601310-1"/>
    </source>
</evidence>
<keyword evidence="1" id="KW-0547">Nucleotide-binding</keyword>
<reference evidence="12 13" key="1">
    <citation type="submission" date="2023-11" db="EMBL/GenBank/DDBJ databases">
        <title>Halocaridina rubra genome assembly.</title>
        <authorList>
            <person name="Smith C."/>
        </authorList>
    </citation>
    <scope>NUCLEOTIDE SEQUENCE [LARGE SCALE GENOMIC DNA]</scope>
    <source>
        <strain evidence="12">EP-1</strain>
        <tissue evidence="12">Whole</tissue>
    </source>
</reference>
<comment type="catalytic activity">
    <reaction evidence="3">
        <text>adenosine 5'-phosphoramidate + H2O = NH4(+) + AMP</text>
        <dbReference type="Rhea" id="RHEA:67916"/>
        <dbReference type="ChEBI" id="CHEBI:15377"/>
        <dbReference type="ChEBI" id="CHEBI:28938"/>
        <dbReference type="ChEBI" id="CHEBI:57890"/>
        <dbReference type="ChEBI" id="CHEBI:456215"/>
    </reaction>
</comment>
<dbReference type="SUPFAM" id="SSF54197">
    <property type="entry name" value="HIT-like"/>
    <property type="match status" value="1"/>
</dbReference>
<comment type="similarity">
    <text evidence="4">Belongs to the HINT family.</text>
</comment>
<feature type="domain" description="HIT" evidence="10">
    <location>
        <begin position="41"/>
        <end position="149"/>
    </location>
</feature>
<evidence type="ECO:0000256" key="4">
    <source>
        <dbReference type="ARBA" id="ARBA00025764"/>
    </source>
</evidence>
<dbReference type="InterPro" id="IPR001310">
    <property type="entry name" value="Histidine_triad_HIT"/>
</dbReference>
<feature type="short sequence motif" description="Histidine triad motif" evidence="8 9">
    <location>
        <begin position="132"/>
        <end position="136"/>
    </location>
</feature>
<organism evidence="12 13">
    <name type="scientific">Halocaridina rubra</name>
    <name type="common">Hawaiian red shrimp</name>
    <dbReference type="NCBI Taxonomy" id="373956"/>
    <lineage>
        <taxon>Eukaryota</taxon>
        <taxon>Metazoa</taxon>
        <taxon>Ecdysozoa</taxon>
        <taxon>Arthropoda</taxon>
        <taxon>Crustacea</taxon>
        <taxon>Multicrustacea</taxon>
        <taxon>Malacostraca</taxon>
        <taxon>Eumalacostraca</taxon>
        <taxon>Eucarida</taxon>
        <taxon>Decapoda</taxon>
        <taxon>Pleocyemata</taxon>
        <taxon>Caridea</taxon>
        <taxon>Atyoidea</taxon>
        <taxon>Atyidae</taxon>
        <taxon>Halocaridina</taxon>
    </lineage>
</organism>
<dbReference type="Proteomes" id="UP001381693">
    <property type="component" value="Unassembled WGS sequence"/>
</dbReference>
<evidence type="ECO:0000256" key="3">
    <source>
        <dbReference type="ARBA" id="ARBA00024472"/>
    </source>
</evidence>
<evidence type="ECO:0000256" key="8">
    <source>
        <dbReference type="PIRSR" id="PIRSR601310-3"/>
    </source>
</evidence>
<evidence type="ECO:0000256" key="2">
    <source>
        <dbReference type="ARBA" id="ARBA00022801"/>
    </source>
</evidence>